<accession>A0ABT4LLL2</accession>
<dbReference type="SUPFAM" id="SSF51126">
    <property type="entry name" value="Pectin lyase-like"/>
    <property type="match status" value="1"/>
</dbReference>
<evidence type="ECO:0000313" key="1">
    <source>
        <dbReference type="EMBL" id="MCZ4281972.1"/>
    </source>
</evidence>
<organism evidence="1 2">
    <name type="scientific">Kiloniella laminariae</name>
    <dbReference type="NCBI Taxonomy" id="454162"/>
    <lineage>
        <taxon>Bacteria</taxon>
        <taxon>Pseudomonadati</taxon>
        <taxon>Pseudomonadota</taxon>
        <taxon>Alphaproteobacteria</taxon>
        <taxon>Rhodospirillales</taxon>
        <taxon>Kiloniellaceae</taxon>
        <taxon>Kiloniella</taxon>
    </lineage>
</organism>
<dbReference type="InterPro" id="IPR012334">
    <property type="entry name" value="Pectin_lyas_fold"/>
</dbReference>
<gene>
    <name evidence="1" type="ORF">O4H49_14365</name>
</gene>
<dbReference type="EMBL" id="JAPWGY010000005">
    <property type="protein sequence ID" value="MCZ4281972.1"/>
    <property type="molecule type" value="Genomic_DNA"/>
</dbReference>
<proteinExistence type="predicted"/>
<name>A0ABT4LLL2_9PROT</name>
<comment type="caution">
    <text evidence="1">The sequence shown here is derived from an EMBL/GenBank/DDBJ whole genome shotgun (WGS) entry which is preliminary data.</text>
</comment>
<dbReference type="InterPro" id="IPR011050">
    <property type="entry name" value="Pectin_lyase_fold/virulence"/>
</dbReference>
<dbReference type="RefSeq" id="WP_269424133.1">
    <property type="nucleotide sequence ID" value="NZ_JAPWGY010000005.1"/>
</dbReference>
<evidence type="ECO:0000313" key="2">
    <source>
        <dbReference type="Proteomes" id="UP001069802"/>
    </source>
</evidence>
<protein>
    <recommendedName>
        <fullName evidence="3">Right handed beta helix domain-containing protein</fullName>
    </recommendedName>
</protein>
<dbReference type="Gene3D" id="2.160.20.10">
    <property type="entry name" value="Single-stranded right-handed beta-helix, Pectin lyase-like"/>
    <property type="match status" value="1"/>
</dbReference>
<sequence length="383" mass="41221">MIKKRKLNRLFVLSGFSAVLIFTAIVSRGFSAPVSGATMLEAIRNYGILSYLKIIKQPLWVGNLSNSSGYFANLSPEIFNDRNGVLEIKPGVHLLDYPVNLGGPLMISPGTTVRFSPDSYLLVKGAVTAVGTPDAPIVLQGQKGQLWKGIYVYNADSLSELDNVVIADTTAFADGYLTLTGAVTFYQSALKVTNTAFKNSEAEDGLNIINSGFSLTNTRFENMRSDALDSDFSHGNIIVSEFDTIGGDAIDLSGTKSRIENPRITGVRDKAISAGENSTVNVIGGFVKSVGVAAASKDGSVVKIRDTRIEDVTLFGLMTYIKKSSYNFPSLIAYNLFWGAGTSGRIEDNWIRQTGTVLTIDGQSASEQDIDVKALYKGAVMSK</sequence>
<dbReference type="Proteomes" id="UP001069802">
    <property type="component" value="Unassembled WGS sequence"/>
</dbReference>
<evidence type="ECO:0008006" key="3">
    <source>
        <dbReference type="Google" id="ProtNLM"/>
    </source>
</evidence>
<keyword evidence="2" id="KW-1185">Reference proteome</keyword>
<reference evidence="1" key="1">
    <citation type="submission" date="2022-12" db="EMBL/GenBank/DDBJ databases">
        <title>Bacterial isolates from different developmental stages of Nematostella vectensis.</title>
        <authorList>
            <person name="Fraune S."/>
        </authorList>
    </citation>
    <scope>NUCLEOTIDE SEQUENCE</scope>
    <source>
        <strain evidence="1">G21630-S1</strain>
    </source>
</reference>